<organism evidence="1 2">
    <name type="scientific">Macroventuria anomochaeta</name>
    <dbReference type="NCBI Taxonomy" id="301207"/>
    <lineage>
        <taxon>Eukaryota</taxon>
        <taxon>Fungi</taxon>
        <taxon>Dikarya</taxon>
        <taxon>Ascomycota</taxon>
        <taxon>Pezizomycotina</taxon>
        <taxon>Dothideomycetes</taxon>
        <taxon>Pleosporomycetidae</taxon>
        <taxon>Pleosporales</taxon>
        <taxon>Pleosporineae</taxon>
        <taxon>Didymellaceae</taxon>
        <taxon>Macroventuria</taxon>
    </lineage>
</organism>
<evidence type="ECO:0000313" key="2">
    <source>
        <dbReference type="Proteomes" id="UP000799754"/>
    </source>
</evidence>
<name>A0ACB6RXC5_9PLEO</name>
<gene>
    <name evidence="1" type="ORF">BU25DRAFT_111479</name>
</gene>
<proteinExistence type="predicted"/>
<keyword evidence="2" id="KW-1185">Reference proteome</keyword>
<dbReference type="Proteomes" id="UP000799754">
    <property type="component" value="Unassembled WGS sequence"/>
</dbReference>
<comment type="caution">
    <text evidence="1">The sequence shown here is derived from an EMBL/GenBank/DDBJ whole genome shotgun (WGS) entry which is preliminary data.</text>
</comment>
<evidence type="ECO:0000313" key="1">
    <source>
        <dbReference type="EMBL" id="KAF2625799.1"/>
    </source>
</evidence>
<reference evidence="1" key="1">
    <citation type="journal article" date="2020" name="Stud. Mycol.">
        <title>101 Dothideomycetes genomes: a test case for predicting lifestyles and emergence of pathogens.</title>
        <authorList>
            <person name="Haridas S."/>
            <person name="Albert R."/>
            <person name="Binder M."/>
            <person name="Bloem J."/>
            <person name="Labutti K."/>
            <person name="Salamov A."/>
            <person name="Andreopoulos B."/>
            <person name="Baker S."/>
            <person name="Barry K."/>
            <person name="Bills G."/>
            <person name="Bluhm B."/>
            <person name="Cannon C."/>
            <person name="Castanera R."/>
            <person name="Culley D."/>
            <person name="Daum C."/>
            <person name="Ezra D."/>
            <person name="Gonzalez J."/>
            <person name="Henrissat B."/>
            <person name="Kuo A."/>
            <person name="Liang C."/>
            <person name="Lipzen A."/>
            <person name="Lutzoni F."/>
            <person name="Magnuson J."/>
            <person name="Mondo S."/>
            <person name="Nolan M."/>
            <person name="Ohm R."/>
            <person name="Pangilinan J."/>
            <person name="Park H.-J."/>
            <person name="Ramirez L."/>
            <person name="Alfaro M."/>
            <person name="Sun H."/>
            <person name="Tritt A."/>
            <person name="Yoshinaga Y."/>
            <person name="Zwiers L.-H."/>
            <person name="Turgeon B."/>
            <person name="Goodwin S."/>
            <person name="Spatafora J."/>
            <person name="Crous P."/>
            <person name="Grigoriev I."/>
        </authorList>
    </citation>
    <scope>NUCLEOTIDE SEQUENCE</scope>
    <source>
        <strain evidence="1">CBS 525.71</strain>
    </source>
</reference>
<accession>A0ACB6RXC5</accession>
<dbReference type="EMBL" id="MU006724">
    <property type="protein sequence ID" value="KAF2625799.1"/>
    <property type="molecule type" value="Genomic_DNA"/>
</dbReference>
<sequence length="636" mass="72183">MELERNNSSRPAARPLLPAIGRPRTPPPEPSYKRPRALVACETCRIKRTKCTAERPTCARCKSRNLECQYAVDSDDESRRKALKKRYDWADSERNQLRDLLNLLTTRTESEADQIYRRLRSNGDPIRVLQSVKQAYLLLPNPGPVSQLSSHPQVERLDSEAYQLSPFKLRSRPWTAVADDGIVSALISSFFAWDGYYFLPFVDQTCFIRDMSSGDIKRARFCSPFLVNAICTIQFYSDNVKVIRTVTGKDLCELFDAEARKHLEHDMDTPSLPTALGSIIMFMTSAYFGRDRAGAIYRHLGYDMLDRLSVSTAIVHMSDPEEKRAYCRAVWGAYCYESIIAALQNKTPALLIPTVPRLFHEEFDPSAHVENVDLFGQTFTSASFRPPFAPGLLNAACDLNILQNEITRYNEDALQSEEEVDLPTRKALYNKVLAWRKSLPDHLLNEVNHTPGTSLLRVHYEEVAIFALRFLHPMTDFIDHTSANELRVIHCQRIVETVERHFRTHLPGDYSAMFLNALYHACITLIPSLDEVISQEIFTRAAIGLRREPLDLPGLVFVIRGIEAVIRGMKKRVPPVAKAAFVATKIPANTGDVLIEYGFPPQLEYVQRESDVTSDHNGETRGRLGALIHKWNALTL</sequence>
<protein>
    <submittedName>
        <fullName evidence="1">Uncharacterized protein</fullName>
    </submittedName>
</protein>